<keyword evidence="8" id="KW-1185">Reference proteome</keyword>
<dbReference type="InterPro" id="IPR025110">
    <property type="entry name" value="AMP-bd_C"/>
</dbReference>
<dbReference type="PANTHER" id="PTHR43107">
    <property type="entry name" value="LONG-CHAIN FATTY ACID TRANSPORT PROTEIN"/>
    <property type="match status" value="1"/>
</dbReference>
<dbReference type="EC" id="6.2.1.-" evidence="7"/>
<reference evidence="7 8" key="1">
    <citation type="submission" date="2023-07" db="EMBL/GenBank/DDBJ databases">
        <title>Sorghum-associated microbial communities from plants grown in Nebraska, USA.</title>
        <authorList>
            <person name="Schachtman D."/>
        </authorList>
    </citation>
    <scope>NUCLEOTIDE SEQUENCE [LARGE SCALE GENOMIC DNA]</scope>
    <source>
        <strain evidence="7 8">DS1607</strain>
    </source>
</reference>
<dbReference type="Pfam" id="PF13193">
    <property type="entry name" value="AMP-binding_C"/>
    <property type="match status" value="1"/>
</dbReference>
<evidence type="ECO:0000259" key="6">
    <source>
        <dbReference type="Pfam" id="PF13193"/>
    </source>
</evidence>
<name>A0ABT9SEQ2_9BURK</name>
<keyword evidence="4" id="KW-0067">ATP-binding</keyword>
<feature type="domain" description="AMP-binding enzyme C-terminal" evidence="6">
    <location>
        <begin position="425"/>
        <end position="497"/>
    </location>
</feature>
<dbReference type="Pfam" id="PF00501">
    <property type="entry name" value="AMP-binding"/>
    <property type="match status" value="1"/>
</dbReference>
<evidence type="ECO:0000256" key="4">
    <source>
        <dbReference type="ARBA" id="ARBA00022840"/>
    </source>
</evidence>
<evidence type="ECO:0000256" key="1">
    <source>
        <dbReference type="ARBA" id="ARBA00006432"/>
    </source>
</evidence>
<dbReference type="InterPro" id="IPR000873">
    <property type="entry name" value="AMP-dep_synth/lig_dom"/>
</dbReference>
<gene>
    <name evidence="7" type="ORF">J2W36_005113</name>
</gene>
<evidence type="ECO:0000256" key="3">
    <source>
        <dbReference type="ARBA" id="ARBA00022741"/>
    </source>
</evidence>
<dbReference type="PROSITE" id="PS00455">
    <property type="entry name" value="AMP_BINDING"/>
    <property type="match status" value="1"/>
</dbReference>
<dbReference type="InterPro" id="IPR045851">
    <property type="entry name" value="AMP-bd_C_sf"/>
</dbReference>
<proteinExistence type="inferred from homology"/>
<comment type="caution">
    <text evidence="7">The sequence shown here is derived from an EMBL/GenBank/DDBJ whole genome shotgun (WGS) entry which is preliminary data.</text>
</comment>
<evidence type="ECO:0000313" key="7">
    <source>
        <dbReference type="EMBL" id="MDP9902835.1"/>
    </source>
</evidence>
<dbReference type="RefSeq" id="WP_307692570.1">
    <property type="nucleotide sequence ID" value="NZ_JAUSRO010000022.1"/>
</dbReference>
<dbReference type="SUPFAM" id="SSF56801">
    <property type="entry name" value="Acetyl-CoA synthetase-like"/>
    <property type="match status" value="1"/>
</dbReference>
<sequence length="525" mass="57843">MSLQNTPGAHVAMNEVGDETIGALLARRARVHPDETYCTFKGECITFRLLDRRVNQMATLLKAQGLARGDRVAVMLPGHPEHLYLIFALARLGMVRVPINVHLIGAPLEHLLTELDPKVLVADGAYRAALDGLAARLPPILWRNGADGEFDAFATCVEDDAATDVRADDIIALSPSSGTTGAPKGVLKTDRHLRAGPLAVLRLTEARPGDVFLFWEALHHGSGVAVAIAALIGRFQLAMLERFSASRFWDDARQHKATHIHYLGSVLPMLLKQPESTQDRQHGVRIAWGGGCPSHIWQEFSERFGVTMREGYGLSELITFVTANVDGTPGSIGKPLSYYDIALLDDNGAPVAAGDKGEVAVRAHDARLGFLGYFRNPQAEADARRGELFMTGDLAHADAQGNLFYAGRKKDMLRRRGINIAAWDVESVFAEHEAIAEVALVGVPSDLGEDELKLFVRVREGVQIEPLELIRWSSSRLPYFQIPRYIEFIESFPKTPTQRIQKKELSRQVAGVWDVADTDFRPAKR</sequence>
<keyword evidence="2 7" id="KW-0436">Ligase</keyword>
<evidence type="ECO:0000256" key="2">
    <source>
        <dbReference type="ARBA" id="ARBA00022598"/>
    </source>
</evidence>
<dbReference type="Gene3D" id="3.30.300.30">
    <property type="match status" value="1"/>
</dbReference>
<dbReference type="InterPro" id="IPR042099">
    <property type="entry name" value="ANL_N_sf"/>
</dbReference>
<dbReference type="Gene3D" id="3.40.50.12780">
    <property type="entry name" value="N-terminal domain of ligase-like"/>
    <property type="match status" value="1"/>
</dbReference>
<dbReference type="PANTHER" id="PTHR43107:SF15">
    <property type="entry name" value="FATTY ACID TRANSPORT PROTEIN 3, ISOFORM A"/>
    <property type="match status" value="1"/>
</dbReference>
<accession>A0ABT9SEQ2</accession>
<dbReference type="GO" id="GO:0016874">
    <property type="term" value="F:ligase activity"/>
    <property type="evidence" value="ECO:0007669"/>
    <property type="project" value="UniProtKB-KW"/>
</dbReference>
<comment type="similarity">
    <text evidence="1">Belongs to the ATP-dependent AMP-binding enzyme family.</text>
</comment>
<dbReference type="EMBL" id="JAUSRO010000022">
    <property type="protein sequence ID" value="MDP9902835.1"/>
    <property type="molecule type" value="Genomic_DNA"/>
</dbReference>
<evidence type="ECO:0000313" key="8">
    <source>
        <dbReference type="Proteomes" id="UP001226867"/>
    </source>
</evidence>
<feature type="domain" description="AMP-dependent synthetase/ligase" evidence="5">
    <location>
        <begin position="26"/>
        <end position="364"/>
    </location>
</feature>
<dbReference type="Proteomes" id="UP001226867">
    <property type="component" value="Unassembled WGS sequence"/>
</dbReference>
<evidence type="ECO:0000259" key="5">
    <source>
        <dbReference type="Pfam" id="PF00501"/>
    </source>
</evidence>
<organism evidence="7 8">
    <name type="scientific">Variovorax ginsengisoli</name>
    <dbReference type="NCBI Taxonomy" id="363844"/>
    <lineage>
        <taxon>Bacteria</taxon>
        <taxon>Pseudomonadati</taxon>
        <taxon>Pseudomonadota</taxon>
        <taxon>Betaproteobacteria</taxon>
        <taxon>Burkholderiales</taxon>
        <taxon>Comamonadaceae</taxon>
        <taxon>Variovorax</taxon>
    </lineage>
</organism>
<keyword evidence="3" id="KW-0547">Nucleotide-binding</keyword>
<protein>
    <submittedName>
        <fullName evidence="7">Crotonobetaine/carnitine-CoA ligase</fullName>
        <ecNumber evidence="7">6.2.1.-</ecNumber>
    </submittedName>
</protein>
<dbReference type="InterPro" id="IPR020845">
    <property type="entry name" value="AMP-binding_CS"/>
</dbReference>